<sequence>MIKTLIIDDEPLALQQLAAYVSKVPFLTLVGECQSALEARDIINSERVDAIFIDINMPDLNGMDFVRSLVAPPLVVFTTAYSEYAIDGYKVNAVDYLLKPFSLDDFRRAALRVKERYEHANTPLSLPTEPEPELTDENIFLKTEHKVVRVKIADIRYIEGMSEYLKVHIIDQPRPIIMLLAMKRMEERLPSNFLRIHRSYIVNMNHVQEVTKNRIVMDADTYLPIGDMYKEALNNYLADKYLGR</sequence>
<dbReference type="GO" id="GO:0003677">
    <property type="term" value="F:DNA binding"/>
    <property type="evidence" value="ECO:0007669"/>
    <property type="project" value="UniProtKB-KW"/>
</dbReference>
<dbReference type="SMART" id="SM00850">
    <property type="entry name" value="LytTR"/>
    <property type="match status" value="1"/>
</dbReference>
<dbReference type="InterPro" id="IPR011006">
    <property type="entry name" value="CheY-like_superfamily"/>
</dbReference>
<name>A0A3C0CFW3_9BACT</name>
<gene>
    <name evidence="1" type="ORF">DW060_08360</name>
</gene>
<dbReference type="EMBL" id="QRNO01000039">
    <property type="protein sequence ID" value="RHK49792.1"/>
    <property type="molecule type" value="Genomic_DNA"/>
</dbReference>
<dbReference type="PANTHER" id="PTHR37299">
    <property type="entry name" value="TRANSCRIPTIONAL REGULATOR-RELATED"/>
    <property type="match status" value="1"/>
</dbReference>
<dbReference type="AlphaFoldDB" id="A0A3C0CFW3"/>
<dbReference type="GO" id="GO:0000156">
    <property type="term" value="F:phosphorelay response regulator activity"/>
    <property type="evidence" value="ECO:0007669"/>
    <property type="project" value="InterPro"/>
</dbReference>
<dbReference type="Pfam" id="PF00072">
    <property type="entry name" value="Response_reg"/>
    <property type="match status" value="1"/>
</dbReference>
<dbReference type="InterPro" id="IPR046947">
    <property type="entry name" value="LytR-like"/>
</dbReference>
<keyword evidence="1" id="KW-0238">DNA-binding</keyword>
<dbReference type="InterPro" id="IPR007492">
    <property type="entry name" value="LytTR_DNA-bd_dom"/>
</dbReference>
<dbReference type="PANTHER" id="PTHR37299:SF1">
    <property type="entry name" value="STAGE 0 SPORULATION PROTEIN A HOMOLOG"/>
    <property type="match status" value="1"/>
</dbReference>
<dbReference type="Gene3D" id="3.40.50.2300">
    <property type="match status" value="1"/>
</dbReference>
<dbReference type="Pfam" id="PF04397">
    <property type="entry name" value="LytTR"/>
    <property type="match status" value="1"/>
</dbReference>
<reference evidence="1 2" key="1">
    <citation type="submission" date="2018-08" db="EMBL/GenBank/DDBJ databases">
        <title>A genome reference for cultivated species of the human gut microbiota.</title>
        <authorList>
            <person name="Zou Y."/>
            <person name="Xue W."/>
            <person name="Luo G."/>
        </authorList>
    </citation>
    <scope>NUCLEOTIDE SEQUENCE [LARGE SCALE GENOMIC DNA]</scope>
    <source>
        <strain evidence="1 2">AF42-9</strain>
    </source>
</reference>
<dbReference type="Gene3D" id="2.40.50.1020">
    <property type="entry name" value="LytTr DNA-binding domain"/>
    <property type="match status" value="1"/>
</dbReference>
<dbReference type="OrthoDB" id="1490554at2"/>
<protein>
    <submittedName>
        <fullName evidence="1">DNA-binding response regulator</fullName>
    </submittedName>
</protein>
<dbReference type="PROSITE" id="PS50930">
    <property type="entry name" value="HTH_LYTTR"/>
    <property type="match status" value="1"/>
</dbReference>
<dbReference type="InterPro" id="IPR001789">
    <property type="entry name" value="Sig_transdc_resp-reg_receiver"/>
</dbReference>
<dbReference type="RefSeq" id="WP_118355542.1">
    <property type="nucleotide sequence ID" value="NZ_BRDO01000005.1"/>
</dbReference>
<comment type="caution">
    <text evidence="1">The sequence shown here is derived from an EMBL/GenBank/DDBJ whole genome shotgun (WGS) entry which is preliminary data.</text>
</comment>
<organism evidence="1 2">
    <name type="scientific">Leyella stercorea</name>
    <dbReference type="NCBI Taxonomy" id="363265"/>
    <lineage>
        <taxon>Bacteria</taxon>
        <taxon>Pseudomonadati</taxon>
        <taxon>Bacteroidota</taxon>
        <taxon>Bacteroidia</taxon>
        <taxon>Bacteroidales</taxon>
        <taxon>Prevotellaceae</taxon>
        <taxon>Leyella</taxon>
    </lineage>
</organism>
<dbReference type="SMART" id="SM00448">
    <property type="entry name" value="REC"/>
    <property type="match status" value="1"/>
</dbReference>
<evidence type="ECO:0000313" key="1">
    <source>
        <dbReference type="EMBL" id="RHK49792.1"/>
    </source>
</evidence>
<evidence type="ECO:0000313" key="2">
    <source>
        <dbReference type="Proteomes" id="UP000286598"/>
    </source>
</evidence>
<keyword evidence="2" id="KW-1185">Reference proteome</keyword>
<dbReference type="Proteomes" id="UP000286598">
    <property type="component" value="Unassembled WGS sequence"/>
</dbReference>
<accession>A0A3C0CFW3</accession>
<dbReference type="PROSITE" id="PS50110">
    <property type="entry name" value="RESPONSE_REGULATORY"/>
    <property type="match status" value="1"/>
</dbReference>
<proteinExistence type="predicted"/>
<dbReference type="SUPFAM" id="SSF52172">
    <property type="entry name" value="CheY-like"/>
    <property type="match status" value="1"/>
</dbReference>